<evidence type="ECO:0000313" key="3">
    <source>
        <dbReference type="Proteomes" id="UP000823914"/>
    </source>
</evidence>
<keyword evidence="1" id="KW-0732">Signal</keyword>
<dbReference type="AlphaFoldDB" id="A0A9E2L1B9"/>
<sequence length="298" mass="34062">MNKKHFSVIACILCLTLVFVSCEMFTIPNDGDKPVLNSWREIESANLIKGNWISVYSVKENLTESTHIDVWTFYNFGAVGRLGIKDGKIDFSTTTSLSDFDSEFIKSNSKLFINQYDSEIKWELTIPMSWEDYHNSFPEFKGDVSVSYAQGNVTMTSRFYNIEKKPVFDSTQDRWTPVTSLDGTWISTYMVTENSKVSTHIDVWTFDTTEVSRVEIGNGTAKISTSSKEAFKQEFIKPGSALFVNETNAEMKWELTMRMSPEEYKQLFPDFNGDVRATYSNGVVTMTSVFHKPVFSEE</sequence>
<reference evidence="2" key="1">
    <citation type="journal article" date="2021" name="PeerJ">
        <title>Extensive microbial diversity within the chicken gut microbiome revealed by metagenomics and culture.</title>
        <authorList>
            <person name="Gilroy R."/>
            <person name="Ravi A."/>
            <person name="Getino M."/>
            <person name="Pursley I."/>
            <person name="Horton D.L."/>
            <person name="Alikhan N.F."/>
            <person name="Baker D."/>
            <person name="Gharbi K."/>
            <person name="Hall N."/>
            <person name="Watson M."/>
            <person name="Adriaenssens E.M."/>
            <person name="Foster-Nyarko E."/>
            <person name="Jarju S."/>
            <person name="Secka A."/>
            <person name="Antonio M."/>
            <person name="Oren A."/>
            <person name="Chaudhuri R.R."/>
            <person name="La Ragione R."/>
            <person name="Hildebrand F."/>
            <person name="Pallen M.J."/>
        </authorList>
    </citation>
    <scope>NUCLEOTIDE SEQUENCE</scope>
    <source>
        <strain evidence="2">Gambia15-2214</strain>
    </source>
</reference>
<proteinExistence type="predicted"/>
<comment type="caution">
    <text evidence="2">The sequence shown here is derived from an EMBL/GenBank/DDBJ whole genome shotgun (WGS) entry which is preliminary data.</text>
</comment>
<name>A0A9E2L1B9_9SPIR</name>
<evidence type="ECO:0000256" key="1">
    <source>
        <dbReference type="SAM" id="SignalP"/>
    </source>
</evidence>
<reference evidence="2" key="2">
    <citation type="submission" date="2021-04" db="EMBL/GenBank/DDBJ databases">
        <authorList>
            <person name="Gilroy R."/>
        </authorList>
    </citation>
    <scope>NUCLEOTIDE SEQUENCE</scope>
    <source>
        <strain evidence="2">Gambia15-2214</strain>
    </source>
</reference>
<dbReference type="PROSITE" id="PS51257">
    <property type="entry name" value="PROKAR_LIPOPROTEIN"/>
    <property type="match status" value="1"/>
</dbReference>
<feature type="chain" id="PRO_5039634136" description="Lipocalin-like domain-containing protein" evidence="1">
    <location>
        <begin position="27"/>
        <end position="298"/>
    </location>
</feature>
<dbReference type="Proteomes" id="UP000823914">
    <property type="component" value="Unassembled WGS sequence"/>
</dbReference>
<evidence type="ECO:0000313" key="2">
    <source>
        <dbReference type="EMBL" id="MBU3849637.1"/>
    </source>
</evidence>
<gene>
    <name evidence="2" type="ORF">IAA16_03640</name>
</gene>
<dbReference type="EMBL" id="JAHLFV010000081">
    <property type="protein sequence ID" value="MBU3849637.1"/>
    <property type="molecule type" value="Genomic_DNA"/>
</dbReference>
<accession>A0A9E2L1B9</accession>
<protein>
    <recommendedName>
        <fullName evidence="4">Lipocalin-like domain-containing protein</fullName>
    </recommendedName>
</protein>
<evidence type="ECO:0008006" key="4">
    <source>
        <dbReference type="Google" id="ProtNLM"/>
    </source>
</evidence>
<organism evidence="2 3">
    <name type="scientific">Candidatus Treponema excrementipullorum</name>
    <dbReference type="NCBI Taxonomy" id="2838768"/>
    <lineage>
        <taxon>Bacteria</taxon>
        <taxon>Pseudomonadati</taxon>
        <taxon>Spirochaetota</taxon>
        <taxon>Spirochaetia</taxon>
        <taxon>Spirochaetales</taxon>
        <taxon>Treponemataceae</taxon>
        <taxon>Treponema</taxon>
    </lineage>
</organism>
<feature type="signal peptide" evidence="1">
    <location>
        <begin position="1"/>
        <end position="26"/>
    </location>
</feature>